<evidence type="ECO:0000256" key="3">
    <source>
        <dbReference type="ARBA" id="ARBA00022692"/>
    </source>
</evidence>
<evidence type="ECO:0000256" key="4">
    <source>
        <dbReference type="ARBA" id="ARBA00022989"/>
    </source>
</evidence>
<dbReference type="InterPro" id="IPR011701">
    <property type="entry name" value="MFS"/>
</dbReference>
<dbReference type="PANTHER" id="PTHR23502">
    <property type="entry name" value="MAJOR FACILITATOR SUPERFAMILY"/>
    <property type="match status" value="1"/>
</dbReference>
<keyword evidence="3 7" id="KW-0812">Transmembrane</keyword>
<feature type="transmembrane region" description="Helical" evidence="7">
    <location>
        <begin position="147"/>
        <end position="168"/>
    </location>
</feature>
<comment type="caution">
    <text evidence="8">The sequence shown here is derived from an EMBL/GenBank/DDBJ whole genome shotgun (WGS) entry which is preliminary data.</text>
</comment>
<feature type="transmembrane region" description="Helical" evidence="7">
    <location>
        <begin position="42"/>
        <end position="62"/>
    </location>
</feature>
<accession>A0ABR1QXM7</accession>
<protein>
    <submittedName>
        <fullName evidence="8">MFS general substrate transporter</fullName>
    </submittedName>
</protein>
<dbReference type="SUPFAM" id="SSF103473">
    <property type="entry name" value="MFS general substrate transporter"/>
    <property type="match status" value="1"/>
</dbReference>
<evidence type="ECO:0000256" key="6">
    <source>
        <dbReference type="SAM" id="MobiDB-lite"/>
    </source>
</evidence>
<organism evidence="8 9">
    <name type="scientific">Apiospora aurea</name>
    <dbReference type="NCBI Taxonomy" id="335848"/>
    <lineage>
        <taxon>Eukaryota</taxon>
        <taxon>Fungi</taxon>
        <taxon>Dikarya</taxon>
        <taxon>Ascomycota</taxon>
        <taxon>Pezizomycotina</taxon>
        <taxon>Sordariomycetes</taxon>
        <taxon>Xylariomycetidae</taxon>
        <taxon>Amphisphaeriales</taxon>
        <taxon>Apiosporaceae</taxon>
        <taxon>Apiospora</taxon>
    </lineage>
</organism>
<keyword evidence="4 7" id="KW-1133">Transmembrane helix</keyword>
<dbReference type="GeneID" id="92071013"/>
<evidence type="ECO:0000256" key="2">
    <source>
        <dbReference type="ARBA" id="ARBA00022448"/>
    </source>
</evidence>
<comment type="subcellular location">
    <subcellularLocation>
        <location evidence="1">Membrane</location>
        <topology evidence="1">Multi-pass membrane protein</topology>
    </subcellularLocation>
</comment>
<gene>
    <name evidence="8" type="ORF">PG986_001729</name>
</gene>
<dbReference type="PANTHER" id="PTHR23502:SF51">
    <property type="entry name" value="QUINIDINE RESISTANCE PROTEIN 1-RELATED"/>
    <property type="match status" value="1"/>
</dbReference>
<name>A0ABR1QXM7_9PEZI</name>
<feature type="transmembrane region" description="Helical" evidence="7">
    <location>
        <begin position="305"/>
        <end position="324"/>
    </location>
</feature>
<sequence length="372" mass="40666">MPHPTSESVNPILDPTDTQNIRAMRSPVHRETLTAEKGGWRWTFWLLTILSGSLLLCIILFFPETCQRIVGNGSVPATGYNRTVVSFLRPRPAKEESQDAERQTLSTAKEASRVQGGKSRRCHVPNPLSILKILLDKGSFSTMFAGSMAYTIFGCLGASLSAHCIQIYRLNYLQAGLIYLPAGMGGILAAYTIAGVLLLTGLEGRLLDRDYKLTARKHGVDADRGKEDNLDEFPIEEARLRSVWYLMVPSILATIGYGWSLDQKSHLAVPLLMQLITGSTMVGMFTIFSTLLSDLNPGYTSTSQAAYNLVRCLLGAAGIAALEAMVDGARLGWCFTIMGLILACTVPLLVLLQARGHQWRRCKANVRSEGGA</sequence>
<dbReference type="RefSeq" id="XP_066706844.1">
    <property type="nucleotide sequence ID" value="XM_066837951.1"/>
</dbReference>
<feature type="transmembrane region" description="Helical" evidence="7">
    <location>
        <begin position="180"/>
        <end position="202"/>
    </location>
</feature>
<dbReference type="Gene3D" id="1.20.1250.20">
    <property type="entry name" value="MFS general substrate transporter like domains"/>
    <property type="match status" value="1"/>
</dbReference>
<dbReference type="Pfam" id="PF07690">
    <property type="entry name" value="MFS_1"/>
    <property type="match status" value="1"/>
</dbReference>
<evidence type="ECO:0000256" key="7">
    <source>
        <dbReference type="SAM" id="Phobius"/>
    </source>
</evidence>
<feature type="region of interest" description="Disordered" evidence="6">
    <location>
        <begin position="91"/>
        <end position="120"/>
    </location>
</feature>
<dbReference type="EMBL" id="JAQQWE010000001">
    <property type="protein sequence ID" value="KAK7967452.1"/>
    <property type="molecule type" value="Genomic_DNA"/>
</dbReference>
<dbReference type="InterPro" id="IPR036259">
    <property type="entry name" value="MFS_trans_sf"/>
</dbReference>
<keyword evidence="9" id="KW-1185">Reference proteome</keyword>
<feature type="transmembrane region" description="Helical" evidence="7">
    <location>
        <begin position="243"/>
        <end position="259"/>
    </location>
</feature>
<proteinExistence type="predicted"/>
<keyword evidence="5 7" id="KW-0472">Membrane</keyword>
<evidence type="ECO:0000256" key="5">
    <source>
        <dbReference type="ARBA" id="ARBA00023136"/>
    </source>
</evidence>
<dbReference type="Proteomes" id="UP001391051">
    <property type="component" value="Unassembled WGS sequence"/>
</dbReference>
<evidence type="ECO:0000256" key="1">
    <source>
        <dbReference type="ARBA" id="ARBA00004141"/>
    </source>
</evidence>
<evidence type="ECO:0000313" key="8">
    <source>
        <dbReference type="EMBL" id="KAK7967452.1"/>
    </source>
</evidence>
<feature type="compositionally biased region" description="Basic and acidic residues" evidence="6">
    <location>
        <begin position="92"/>
        <end position="102"/>
    </location>
</feature>
<feature type="transmembrane region" description="Helical" evidence="7">
    <location>
        <begin position="271"/>
        <end position="293"/>
    </location>
</feature>
<reference evidence="8 9" key="1">
    <citation type="submission" date="2023-01" db="EMBL/GenBank/DDBJ databases">
        <title>Analysis of 21 Apiospora genomes using comparative genomics revels a genus with tremendous synthesis potential of carbohydrate active enzymes and secondary metabolites.</title>
        <authorList>
            <person name="Sorensen T."/>
        </authorList>
    </citation>
    <scope>NUCLEOTIDE SEQUENCE [LARGE SCALE GENOMIC DNA]</scope>
    <source>
        <strain evidence="8 9">CBS 24483</strain>
    </source>
</reference>
<feature type="transmembrane region" description="Helical" evidence="7">
    <location>
        <begin position="330"/>
        <end position="352"/>
    </location>
</feature>
<evidence type="ECO:0000313" key="9">
    <source>
        <dbReference type="Proteomes" id="UP001391051"/>
    </source>
</evidence>
<keyword evidence="2" id="KW-0813">Transport</keyword>